<sequence>MSRGERLVRRIRVPLGFVFAAIFLWRARPSMTSLALSLLLVIPGLWLRGYAAGYVKKNAELTQTGPYAYTRNPLYLGSILAAFGFAFASRQWYLVVLLAVLFLVIYGPVILSEERFLRGHFPDFDAYAARVPRLLPRLTAAPTGQSAPVAAFSPERYRKHREYNSVMGAAALYATLLLLMFARMHYGAH</sequence>
<feature type="transmembrane region" description="Helical" evidence="5">
    <location>
        <begin position="12"/>
        <end position="28"/>
    </location>
</feature>
<dbReference type="EMBL" id="FNSD01000001">
    <property type="protein sequence ID" value="SEC10196.1"/>
    <property type="molecule type" value="Genomic_DNA"/>
</dbReference>
<dbReference type="InterPro" id="IPR052527">
    <property type="entry name" value="Metal_cation-efflux_comp"/>
</dbReference>
<dbReference type="GO" id="GO:0012505">
    <property type="term" value="C:endomembrane system"/>
    <property type="evidence" value="ECO:0007669"/>
    <property type="project" value="UniProtKB-SubCell"/>
</dbReference>
<dbReference type="PANTHER" id="PTHR43847">
    <property type="entry name" value="BLL3993 PROTEIN"/>
    <property type="match status" value="1"/>
</dbReference>
<keyword evidence="4 5" id="KW-0472">Membrane</keyword>
<feature type="transmembrane region" description="Helical" evidence="5">
    <location>
        <begin position="34"/>
        <end position="55"/>
    </location>
</feature>
<evidence type="ECO:0000256" key="5">
    <source>
        <dbReference type="SAM" id="Phobius"/>
    </source>
</evidence>
<dbReference type="RefSeq" id="WP_074656002.1">
    <property type="nucleotide sequence ID" value="NZ_FNSD01000001.1"/>
</dbReference>
<evidence type="ECO:0000256" key="4">
    <source>
        <dbReference type="ARBA" id="ARBA00023136"/>
    </source>
</evidence>
<dbReference type="GO" id="GO:0008168">
    <property type="term" value="F:methyltransferase activity"/>
    <property type="evidence" value="ECO:0007669"/>
    <property type="project" value="UniProtKB-KW"/>
</dbReference>
<dbReference type="OrthoDB" id="5471300at2"/>
<name>A0A1H4PS43_9BACT</name>
<dbReference type="Gene3D" id="1.20.120.1630">
    <property type="match status" value="1"/>
</dbReference>
<evidence type="ECO:0000256" key="3">
    <source>
        <dbReference type="ARBA" id="ARBA00022989"/>
    </source>
</evidence>
<dbReference type="InterPro" id="IPR007318">
    <property type="entry name" value="Phopholipid_MeTrfase"/>
</dbReference>
<feature type="transmembrane region" description="Helical" evidence="5">
    <location>
        <begin position="67"/>
        <end position="86"/>
    </location>
</feature>
<evidence type="ECO:0000313" key="6">
    <source>
        <dbReference type="EMBL" id="SEC10196.1"/>
    </source>
</evidence>
<evidence type="ECO:0000256" key="1">
    <source>
        <dbReference type="ARBA" id="ARBA00004127"/>
    </source>
</evidence>
<keyword evidence="2 5" id="KW-0812">Transmembrane</keyword>
<keyword evidence="6" id="KW-0489">Methyltransferase</keyword>
<protein>
    <submittedName>
        <fullName evidence="6">Protein-S-isoprenylcysteine O-methyltransferase Ste14</fullName>
    </submittedName>
</protein>
<dbReference type="Pfam" id="PF04191">
    <property type="entry name" value="PEMT"/>
    <property type="match status" value="1"/>
</dbReference>
<reference evidence="6 7" key="1">
    <citation type="submission" date="2016-10" db="EMBL/GenBank/DDBJ databases">
        <authorList>
            <person name="de Groot N.N."/>
        </authorList>
    </citation>
    <scope>NUCLEOTIDE SEQUENCE [LARGE SCALE GENOMIC DNA]</scope>
    <source>
        <strain evidence="6 7">AB35.6</strain>
    </source>
</reference>
<dbReference type="GO" id="GO:0032259">
    <property type="term" value="P:methylation"/>
    <property type="evidence" value="ECO:0007669"/>
    <property type="project" value="UniProtKB-KW"/>
</dbReference>
<accession>A0A1H4PS43</accession>
<dbReference type="PANTHER" id="PTHR43847:SF1">
    <property type="entry name" value="BLL3993 PROTEIN"/>
    <property type="match status" value="1"/>
</dbReference>
<keyword evidence="3 5" id="KW-1133">Transmembrane helix</keyword>
<organism evidence="6 7">
    <name type="scientific">Terriglobus roseus</name>
    <dbReference type="NCBI Taxonomy" id="392734"/>
    <lineage>
        <taxon>Bacteria</taxon>
        <taxon>Pseudomonadati</taxon>
        <taxon>Acidobacteriota</taxon>
        <taxon>Terriglobia</taxon>
        <taxon>Terriglobales</taxon>
        <taxon>Acidobacteriaceae</taxon>
        <taxon>Terriglobus</taxon>
    </lineage>
</organism>
<comment type="subcellular location">
    <subcellularLocation>
        <location evidence="1">Endomembrane system</location>
        <topology evidence="1">Multi-pass membrane protein</topology>
    </subcellularLocation>
</comment>
<feature type="transmembrane region" description="Helical" evidence="5">
    <location>
        <begin position="166"/>
        <end position="186"/>
    </location>
</feature>
<feature type="transmembrane region" description="Helical" evidence="5">
    <location>
        <begin position="92"/>
        <end position="111"/>
    </location>
</feature>
<gene>
    <name evidence="6" type="ORF">SAMN05443244_2655</name>
</gene>
<proteinExistence type="predicted"/>
<dbReference type="AlphaFoldDB" id="A0A1H4PS43"/>
<keyword evidence="6" id="KW-0808">Transferase</keyword>
<dbReference type="Proteomes" id="UP000182409">
    <property type="component" value="Unassembled WGS sequence"/>
</dbReference>
<evidence type="ECO:0000256" key="2">
    <source>
        <dbReference type="ARBA" id="ARBA00022692"/>
    </source>
</evidence>
<evidence type="ECO:0000313" key="7">
    <source>
        <dbReference type="Proteomes" id="UP000182409"/>
    </source>
</evidence>